<dbReference type="RefSeq" id="WP_069967658.1">
    <property type="nucleotide sequence ID" value="NZ_CM124774.1"/>
</dbReference>
<comment type="caution">
    <text evidence="1">The sequence shown here is derived from an EMBL/GenBank/DDBJ whole genome shotgun (WGS) entry which is preliminary data.</text>
</comment>
<protein>
    <submittedName>
        <fullName evidence="1">Uncharacterized protein</fullName>
    </submittedName>
</protein>
<organism evidence="1">
    <name type="scientific">Desertifilum tharense IPPAS B-1220</name>
    <dbReference type="NCBI Taxonomy" id="1781255"/>
    <lineage>
        <taxon>Bacteria</taxon>
        <taxon>Bacillati</taxon>
        <taxon>Cyanobacteriota</taxon>
        <taxon>Cyanophyceae</taxon>
        <taxon>Desertifilales</taxon>
        <taxon>Desertifilaceae</taxon>
        <taxon>Desertifilum</taxon>
    </lineage>
</organism>
<dbReference type="EMBL" id="MJGC01000062">
    <property type="protein sequence ID" value="OEJ74710.1"/>
    <property type="molecule type" value="Genomic_DNA"/>
</dbReference>
<sequence length="75" mass="8421">MIRRLVQSAFQTGWLSVESESLIRQVLAIKAYQQSDIEALDELYGAVRRGVVKREGRGNVPSEYAQVARNVSVLN</sequence>
<name>A0A1E5QJ78_9CYAN</name>
<reference evidence="1" key="1">
    <citation type="submission" date="2016-09" db="EMBL/GenBank/DDBJ databases">
        <title>Draft genome of thermotolerant cyanobacterium Desertifilum sp. strain IPPAS B-1220.</title>
        <authorList>
            <person name="Sinetova M.A."/>
            <person name="Bolakhan K."/>
            <person name="Zayadan B.K."/>
            <person name="Mironov K.S."/>
            <person name="Ustinova V."/>
            <person name="Kupriyanova E.V."/>
            <person name="Sidorov R.A."/>
            <person name="Skrypnik A.N."/>
            <person name="Gogoleva N.E."/>
            <person name="Gogolev Y.V."/>
            <person name="Los D.A."/>
        </authorList>
    </citation>
    <scope>NUCLEOTIDE SEQUENCE [LARGE SCALE GENOMIC DNA]</scope>
    <source>
        <strain evidence="1">IPPAS B-1220</strain>
    </source>
</reference>
<accession>A0A1E5QJ78</accession>
<dbReference type="AlphaFoldDB" id="A0A1E5QJ78"/>
<dbReference type="OrthoDB" id="466884at2"/>
<evidence type="ECO:0000313" key="1">
    <source>
        <dbReference type="EMBL" id="OEJ74710.1"/>
    </source>
</evidence>
<proteinExistence type="predicted"/>
<gene>
    <name evidence="1" type="ORF">BH720_13090</name>
</gene>